<accession>A0A5N6R740</accession>
<evidence type="ECO:0000313" key="3">
    <source>
        <dbReference type="Proteomes" id="UP000327013"/>
    </source>
</evidence>
<dbReference type="Proteomes" id="UP000327013">
    <property type="component" value="Chromosome 5"/>
</dbReference>
<organism evidence="2 3">
    <name type="scientific">Carpinus fangiana</name>
    <dbReference type="NCBI Taxonomy" id="176857"/>
    <lineage>
        <taxon>Eukaryota</taxon>
        <taxon>Viridiplantae</taxon>
        <taxon>Streptophyta</taxon>
        <taxon>Embryophyta</taxon>
        <taxon>Tracheophyta</taxon>
        <taxon>Spermatophyta</taxon>
        <taxon>Magnoliopsida</taxon>
        <taxon>eudicotyledons</taxon>
        <taxon>Gunneridae</taxon>
        <taxon>Pentapetalae</taxon>
        <taxon>rosids</taxon>
        <taxon>fabids</taxon>
        <taxon>Fagales</taxon>
        <taxon>Betulaceae</taxon>
        <taxon>Carpinus</taxon>
    </lineage>
</organism>
<protein>
    <submittedName>
        <fullName evidence="2">Uncharacterized protein</fullName>
    </submittedName>
</protein>
<proteinExistence type="predicted"/>
<dbReference type="OrthoDB" id="1934524at2759"/>
<dbReference type="EMBL" id="CM017325">
    <property type="protein sequence ID" value="KAE8056726.1"/>
    <property type="molecule type" value="Genomic_DNA"/>
</dbReference>
<evidence type="ECO:0000313" key="2">
    <source>
        <dbReference type="EMBL" id="KAE8056726.1"/>
    </source>
</evidence>
<gene>
    <name evidence="2" type="ORF">FH972_013471</name>
</gene>
<name>A0A5N6R740_9ROSI</name>
<keyword evidence="3" id="KW-1185">Reference proteome</keyword>
<sequence length="172" mass="20282">MNFSAKPRFFSSSIYNSNCEACRNQGLSEVFDDPILREHAFLLYERLHQLYSDLVVVRDMKTTIGERCVDHFYQYGEEDEYDIEDLREGRSRERLGKSQSQRNRLKRQVEDARNRLLRLDVLELLSAEEMEVLVILFRTFEEACASPRTIIRAEFDNIMNLATHHSITVVNQ</sequence>
<evidence type="ECO:0000256" key="1">
    <source>
        <dbReference type="SAM" id="Coils"/>
    </source>
</evidence>
<keyword evidence="1" id="KW-0175">Coiled coil</keyword>
<dbReference type="AlphaFoldDB" id="A0A5N6R740"/>
<feature type="coiled-coil region" evidence="1">
    <location>
        <begin position="95"/>
        <end position="122"/>
    </location>
</feature>
<reference evidence="2 3" key="1">
    <citation type="submission" date="2019-06" db="EMBL/GenBank/DDBJ databases">
        <title>A chromosomal-level reference genome of Carpinus fangiana (Coryloideae, Betulaceae).</title>
        <authorList>
            <person name="Yang X."/>
            <person name="Wang Z."/>
            <person name="Zhang L."/>
            <person name="Hao G."/>
            <person name="Liu J."/>
            <person name="Yang Y."/>
        </authorList>
    </citation>
    <scope>NUCLEOTIDE SEQUENCE [LARGE SCALE GENOMIC DNA]</scope>
    <source>
        <strain evidence="2">Cfa_2016G</strain>
        <tissue evidence="2">Leaf</tissue>
    </source>
</reference>